<protein>
    <submittedName>
        <fullName evidence="1">Uncharacterized protein</fullName>
    </submittedName>
</protein>
<organism evidence="1 2">
    <name type="scientific">Streptomyces humicola</name>
    <dbReference type="NCBI Taxonomy" id="2953240"/>
    <lineage>
        <taxon>Bacteria</taxon>
        <taxon>Bacillati</taxon>
        <taxon>Actinomycetota</taxon>
        <taxon>Actinomycetes</taxon>
        <taxon>Kitasatosporales</taxon>
        <taxon>Streptomycetaceae</taxon>
        <taxon>Streptomyces</taxon>
    </lineage>
</organism>
<accession>A0ABT1PZ59</accession>
<evidence type="ECO:0000313" key="2">
    <source>
        <dbReference type="Proteomes" id="UP001057702"/>
    </source>
</evidence>
<dbReference type="RefSeq" id="WP_255921860.1">
    <property type="nucleotide sequence ID" value="NZ_JANFNG010000017.1"/>
</dbReference>
<sequence length="89" mass="10102">MTQTTITMFRLHPSADSGFALTLIARDDTESCFYRYDLHIDERMAGYLKAAVLRELGTVPLPGPVTLPELLQLHADWTADLCRRQATHR</sequence>
<dbReference type="Proteomes" id="UP001057702">
    <property type="component" value="Unassembled WGS sequence"/>
</dbReference>
<comment type="caution">
    <text evidence="1">The sequence shown here is derived from an EMBL/GenBank/DDBJ whole genome shotgun (WGS) entry which is preliminary data.</text>
</comment>
<proteinExistence type="predicted"/>
<reference evidence="1" key="1">
    <citation type="submission" date="2022-06" db="EMBL/GenBank/DDBJ databases">
        <title>Draft genome sequence of Streptomyces sp. RB6PN25 isolated from peat swamp forest in Thailand.</title>
        <authorList>
            <person name="Duangmal K."/>
            <person name="Klaysubun C."/>
        </authorList>
    </citation>
    <scope>NUCLEOTIDE SEQUENCE</scope>
    <source>
        <strain evidence="1">RB6PN25</strain>
    </source>
</reference>
<gene>
    <name evidence="1" type="ORF">NGB36_20685</name>
</gene>
<name>A0ABT1PZ59_9ACTN</name>
<keyword evidence="2" id="KW-1185">Reference proteome</keyword>
<evidence type="ECO:0000313" key="1">
    <source>
        <dbReference type="EMBL" id="MCQ4082951.1"/>
    </source>
</evidence>
<dbReference type="EMBL" id="JANFNG010000017">
    <property type="protein sequence ID" value="MCQ4082951.1"/>
    <property type="molecule type" value="Genomic_DNA"/>
</dbReference>